<keyword evidence="2" id="KW-1185">Reference proteome</keyword>
<dbReference type="EMBL" id="VUJU01006585">
    <property type="protein sequence ID" value="KAF0748162.1"/>
    <property type="molecule type" value="Genomic_DNA"/>
</dbReference>
<sequence length="106" mass="12112">MSKQCYSRSISKTYILALILDSGVFPKIFKLSSVTPIFHIISDISDVGNYRPITINMDEQHGIRPGRSATNYVLVFVNYMYNTFSNGNQVDVIYTDFRKAFDKADQ</sequence>
<dbReference type="OrthoDB" id="10056483at2759"/>
<dbReference type="Proteomes" id="UP000478052">
    <property type="component" value="Unassembled WGS sequence"/>
</dbReference>
<accession>A0A6G0Y2Q7</accession>
<protein>
    <recommendedName>
        <fullName evidence="3">Reverse transcriptase domain-containing protein</fullName>
    </recommendedName>
</protein>
<evidence type="ECO:0008006" key="3">
    <source>
        <dbReference type="Google" id="ProtNLM"/>
    </source>
</evidence>
<comment type="caution">
    <text evidence="1">The sequence shown here is derived from an EMBL/GenBank/DDBJ whole genome shotgun (WGS) entry which is preliminary data.</text>
</comment>
<proteinExistence type="predicted"/>
<gene>
    <name evidence="1" type="ORF">FWK35_00016487</name>
</gene>
<evidence type="ECO:0000313" key="2">
    <source>
        <dbReference type="Proteomes" id="UP000478052"/>
    </source>
</evidence>
<reference evidence="1 2" key="1">
    <citation type="submission" date="2019-08" db="EMBL/GenBank/DDBJ databases">
        <title>Whole genome of Aphis craccivora.</title>
        <authorList>
            <person name="Voronova N.V."/>
            <person name="Shulinski R.S."/>
            <person name="Bandarenka Y.V."/>
            <person name="Zhorov D.G."/>
            <person name="Warner D."/>
        </authorList>
    </citation>
    <scope>NUCLEOTIDE SEQUENCE [LARGE SCALE GENOMIC DNA]</scope>
    <source>
        <strain evidence="1">180601</strain>
        <tissue evidence="1">Whole Body</tissue>
    </source>
</reference>
<dbReference type="AlphaFoldDB" id="A0A6G0Y2Q7"/>
<organism evidence="1 2">
    <name type="scientific">Aphis craccivora</name>
    <name type="common">Cowpea aphid</name>
    <dbReference type="NCBI Taxonomy" id="307492"/>
    <lineage>
        <taxon>Eukaryota</taxon>
        <taxon>Metazoa</taxon>
        <taxon>Ecdysozoa</taxon>
        <taxon>Arthropoda</taxon>
        <taxon>Hexapoda</taxon>
        <taxon>Insecta</taxon>
        <taxon>Pterygota</taxon>
        <taxon>Neoptera</taxon>
        <taxon>Paraneoptera</taxon>
        <taxon>Hemiptera</taxon>
        <taxon>Sternorrhyncha</taxon>
        <taxon>Aphidomorpha</taxon>
        <taxon>Aphidoidea</taxon>
        <taxon>Aphididae</taxon>
        <taxon>Aphidini</taxon>
        <taxon>Aphis</taxon>
        <taxon>Aphis</taxon>
    </lineage>
</organism>
<evidence type="ECO:0000313" key="1">
    <source>
        <dbReference type="EMBL" id="KAF0748162.1"/>
    </source>
</evidence>
<name>A0A6G0Y2Q7_APHCR</name>